<dbReference type="EMBL" id="QEWH01000060">
    <property type="protein sequence ID" value="RBA46447.1"/>
    <property type="molecule type" value="Genomic_DNA"/>
</dbReference>
<reference evidence="1 2" key="1">
    <citation type="submission" date="2018-04" db="EMBL/GenBank/DDBJ databases">
        <title>Acinetobacter junii Genome sequencing and assembly.</title>
        <authorList>
            <person name="Su J."/>
            <person name="Rensing C."/>
            <person name="Mazhar H.S."/>
        </authorList>
    </citation>
    <scope>NUCLEOTIDE SEQUENCE [LARGE SCALE GENOMIC DNA]</scope>
    <source>
        <strain evidence="1 2">SC22</strain>
    </source>
</reference>
<protein>
    <submittedName>
        <fullName evidence="1">Uncharacterized protein</fullName>
    </submittedName>
</protein>
<dbReference type="Proteomes" id="UP000253688">
    <property type="component" value="Unassembled WGS sequence"/>
</dbReference>
<gene>
    <name evidence="1" type="ORF">DC346_10430</name>
</gene>
<organism evidence="1 2">
    <name type="scientific">Acinetobacter junii</name>
    <dbReference type="NCBI Taxonomy" id="40215"/>
    <lineage>
        <taxon>Bacteria</taxon>
        <taxon>Pseudomonadati</taxon>
        <taxon>Pseudomonadota</taxon>
        <taxon>Gammaproteobacteria</taxon>
        <taxon>Moraxellales</taxon>
        <taxon>Moraxellaceae</taxon>
        <taxon>Acinetobacter</taxon>
    </lineage>
</organism>
<name>A0A365PHR0_ACIJU</name>
<dbReference type="AlphaFoldDB" id="A0A365PHR0"/>
<proteinExistence type="predicted"/>
<comment type="caution">
    <text evidence="1">The sequence shown here is derived from an EMBL/GenBank/DDBJ whole genome shotgun (WGS) entry which is preliminary data.</text>
</comment>
<dbReference type="RefSeq" id="WP_112997708.1">
    <property type="nucleotide sequence ID" value="NZ_CP131471.1"/>
</dbReference>
<accession>A0A365PHR0</accession>
<evidence type="ECO:0000313" key="2">
    <source>
        <dbReference type="Proteomes" id="UP000253688"/>
    </source>
</evidence>
<sequence length="125" mass="14955">MKIGIFWFLQKQVIGIAHPFNLNDADSIGLIDSPYTHVDYWKNMQSVYAELRHYEYEQIPRGRVIFDANKGKAIVYMDKKLFNTVTATKIYDFFDIDSENAIPRKDPHYRTYEPYRVCRRLFYLS</sequence>
<evidence type="ECO:0000313" key="1">
    <source>
        <dbReference type="EMBL" id="RBA46447.1"/>
    </source>
</evidence>